<gene>
    <name evidence="2" type="ORF">NC99_34680</name>
</gene>
<dbReference type="EMBL" id="LGIA01000180">
    <property type="protein sequence ID" value="KOH43699.1"/>
    <property type="molecule type" value="Genomic_DNA"/>
</dbReference>
<keyword evidence="1" id="KW-0812">Transmembrane</keyword>
<proteinExistence type="predicted"/>
<evidence type="ECO:0000313" key="3">
    <source>
        <dbReference type="Proteomes" id="UP000036958"/>
    </source>
</evidence>
<keyword evidence="1" id="KW-0472">Membrane</keyword>
<feature type="transmembrane region" description="Helical" evidence="1">
    <location>
        <begin position="7"/>
        <end position="26"/>
    </location>
</feature>
<dbReference type="Proteomes" id="UP000036958">
    <property type="component" value="Unassembled WGS sequence"/>
</dbReference>
<dbReference type="STRING" id="1409788.NC99_34680"/>
<protein>
    <submittedName>
        <fullName evidence="2">Uncharacterized protein</fullName>
    </submittedName>
</protein>
<sequence length="111" mass="12774">MNKAKNLKPFLFLISAWLIVFVSFYFETIVGSSLFSRSGSLMVLFAVIANHSLLKGRDEYHHNQLQAYSRGTRVNLEEIHPSKKHQYLETFAHINIVLGTVIWGYGDLLFQ</sequence>
<comment type="caution">
    <text evidence="2">The sequence shown here is derived from an EMBL/GenBank/DDBJ whole genome shotgun (WGS) entry which is preliminary data.</text>
</comment>
<reference evidence="3" key="1">
    <citation type="submission" date="2015-07" db="EMBL/GenBank/DDBJ databases">
        <title>Genome sequencing of Sunxiuqinia dokdonensis strain SK.</title>
        <authorList>
            <person name="Ahn S."/>
            <person name="Kim B.-C."/>
        </authorList>
    </citation>
    <scope>NUCLEOTIDE SEQUENCE [LARGE SCALE GENOMIC DNA]</scope>
    <source>
        <strain evidence="3">SK</strain>
    </source>
</reference>
<organism evidence="2 3">
    <name type="scientific">Sunxiuqinia dokdonensis</name>
    <dbReference type="NCBI Taxonomy" id="1409788"/>
    <lineage>
        <taxon>Bacteria</taxon>
        <taxon>Pseudomonadati</taxon>
        <taxon>Bacteroidota</taxon>
        <taxon>Bacteroidia</taxon>
        <taxon>Marinilabiliales</taxon>
        <taxon>Prolixibacteraceae</taxon>
        <taxon>Sunxiuqinia</taxon>
    </lineage>
</organism>
<evidence type="ECO:0000256" key="1">
    <source>
        <dbReference type="SAM" id="Phobius"/>
    </source>
</evidence>
<name>A0A0L8V5J2_9BACT</name>
<dbReference type="AlphaFoldDB" id="A0A0L8V5J2"/>
<keyword evidence="3" id="KW-1185">Reference proteome</keyword>
<dbReference type="PATRIC" id="fig|1409788.3.peg.3554"/>
<dbReference type="RefSeq" id="WP_157624970.1">
    <property type="nucleotide sequence ID" value="NZ_LGIA01000180.1"/>
</dbReference>
<dbReference type="OrthoDB" id="1444708at2"/>
<accession>A0A0L8V5J2</accession>
<evidence type="ECO:0000313" key="2">
    <source>
        <dbReference type="EMBL" id="KOH43699.1"/>
    </source>
</evidence>
<keyword evidence="1" id="KW-1133">Transmembrane helix</keyword>